<dbReference type="AlphaFoldDB" id="A0A4P9XLP3"/>
<evidence type="ECO:0000256" key="13">
    <source>
        <dbReference type="RuleBase" id="RU363109"/>
    </source>
</evidence>
<keyword evidence="5 13" id="KW-0444">Lipid biosynthesis</keyword>
<evidence type="ECO:0000313" key="15">
    <source>
        <dbReference type="EMBL" id="RKP06798.1"/>
    </source>
</evidence>
<name>A0A4P9XLP3_9FUNG</name>
<evidence type="ECO:0000256" key="6">
    <source>
        <dbReference type="ARBA" id="ARBA00022692"/>
    </source>
</evidence>
<evidence type="ECO:0000256" key="9">
    <source>
        <dbReference type="ARBA" id="ARBA00023098"/>
    </source>
</evidence>
<keyword evidence="11 13" id="KW-0275">Fatty acid biosynthesis</keyword>
<keyword evidence="12 13" id="KW-0456">Lyase</keyword>
<evidence type="ECO:0000256" key="10">
    <source>
        <dbReference type="ARBA" id="ARBA00023136"/>
    </source>
</evidence>
<feature type="transmembrane region" description="Helical" evidence="13">
    <location>
        <begin position="188"/>
        <end position="207"/>
    </location>
</feature>
<dbReference type="UniPathway" id="UPA00094"/>
<evidence type="ECO:0000256" key="3">
    <source>
        <dbReference type="ARBA" id="ARBA00007811"/>
    </source>
</evidence>
<dbReference type="GO" id="GO:0030497">
    <property type="term" value="P:fatty acid elongation"/>
    <property type="evidence" value="ECO:0007669"/>
    <property type="project" value="TreeGrafter"/>
</dbReference>
<evidence type="ECO:0000256" key="11">
    <source>
        <dbReference type="ARBA" id="ARBA00023160"/>
    </source>
</evidence>
<evidence type="ECO:0000313" key="16">
    <source>
        <dbReference type="Proteomes" id="UP000271241"/>
    </source>
</evidence>
<dbReference type="GO" id="GO:0102158">
    <property type="term" value="F:very-long-chain (3R)-3-hydroxyacyl-CoA dehydratase activity"/>
    <property type="evidence" value="ECO:0007669"/>
    <property type="project" value="UniProtKB-EC"/>
</dbReference>
<evidence type="ECO:0000256" key="4">
    <source>
        <dbReference type="ARBA" id="ARBA00013122"/>
    </source>
</evidence>
<feature type="transmembrane region" description="Helical" evidence="13">
    <location>
        <begin position="103"/>
        <end position="123"/>
    </location>
</feature>
<dbReference type="STRING" id="78915.A0A4P9XLP3"/>
<keyword evidence="10 13" id="KW-0472">Membrane</keyword>
<keyword evidence="7 13" id="KW-0276">Fatty acid metabolism</keyword>
<dbReference type="SUPFAM" id="SSF81995">
    <property type="entry name" value="beta-sandwich domain of Sec23/24"/>
    <property type="match status" value="1"/>
</dbReference>
<feature type="transmembrane region" description="Helical" evidence="13">
    <location>
        <begin position="155"/>
        <end position="176"/>
    </location>
</feature>
<evidence type="ECO:0000256" key="12">
    <source>
        <dbReference type="ARBA" id="ARBA00023239"/>
    </source>
</evidence>
<keyword evidence="8 13" id="KW-1133">Transmembrane helix</keyword>
<comment type="function">
    <text evidence="13">Catalyzes the third of the four reactions of the long-chain fatty acids elongation cycle. This endoplasmic reticulum-bound enzymatic process, allows the addition of two carbons to the chain of long- and very long-chain fatty acids/VLCFAs per cycle. This enzyme catalyzes the dehydration of the 3-hydroxyacyl-CoA intermediate into trans-2,3-enoyl-CoA, within each cycle of fatty acid elongation. Thereby, it participates to the production of VLCFAs of different chain lengths that are involved in multiple biological processes as precursors of membrane lipids and lipid mediators.</text>
</comment>
<evidence type="ECO:0000256" key="14">
    <source>
        <dbReference type="SAM" id="MobiDB-lite"/>
    </source>
</evidence>
<dbReference type="GO" id="GO:0005789">
    <property type="term" value="C:endoplasmic reticulum membrane"/>
    <property type="evidence" value="ECO:0007669"/>
    <property type="project" value="UniProtKB-SubCell"/>
</dbReference>
<feature type="transmembrane region" description="Helical" evidence="13">
    <location>
        <begin position="227"/>
        <end position="247"/>
    </location>
</feature>
<keyword evidence="9 13" id="KW-0443">Lipid metabolism</keyword>
<dbReference type="GO" id="GO:0030148">
    <property type="term" value="P:sphingolipid biosynthetic process"/>
    <property type="evidence" value="ECO:0007669"/>
    <property type="project" value="TreeGrafter"/>
</dbReference>
<accession>A0A4P9XLP3</accession>
<feature type="region of interest" description="Disordered" evidence="14">
    <location>
        <begin position="1"/>
        <end position="41"/>
    </location>
</feature>
<dbReference type="EMBL" id="KZ992816">
    <property type="protein sequence ID" value="RKP06798.1"/>
    <property type="molecule type" value="Genomic_DNA"/>
</dbReference>
<comment type="catalytic activity">
    <reaction evidence="13">
        <text>a very-long-chain (3R)-3-hydroxyacyl-CoA = a very-long-chain (2E)-enoyl-CoA + H2O</text>
        <dbReference type="Rhea" id="RHEA:45812"/>
        <dbReference type="ChEBI" id="CHEBI:15377"/>
        <dbReference type="ChEBI" id="CHEBI:83728"/>
        <dbReference type="ChEBI" id="CHEBI:85440"/>
        <dbReference type="EC" id="4.2.1.134"/>
    </reaction>
</comment>
<dbReference type="InterPro" id="IPR007482">
    <property type="entry name" value="Tyr_Pase-like_PTPLA"/>
</dbReference>
<dbReference type="PANTHER" id="PTHR11035">
    <property type="entry name" value="VERY-LONG-CHAIN (3R)-3-HYDROXYACYL-COA DEHYDRATASE"/>
    <property type="match status" value="1"/>
</dbReference>
<feature type="transmembrane region" description="Helical" evidence="13">
    <location>
        <begin position="130"/>
        <end position="149"/>
    </location>
</feature>
<evidence type="ECO:0000256" key="2">
    <source>
        <dbReference type="ARBA" id="ARBA00005194"/>
    </source>
</evidence>
<protein>
    <recommendedName>
        <fullName evidence="4 13">Very-long-chain (3R)-3-hydroxyacyl-CoA dehydratase</fullName>
        <ecNumber evidence="4 13">4.2.1.134</ecNumber>
    </recommendedName>
</protein>
<keyword evidence="6 13" id="KW-0812">Transmembrane</keyword>
<keyword evidence="16" id="KW-1185">Reference proteome</keyword>
<dbReference type="OrthoDB" id="46988at2759"/>
<sequence>MVRTRQQQKQQQQQQQREEVVQTAQQQQQQPVQANPLASPPLNLRKNPFGSWFGPETTPIYLFVYNSLSCIGWLFIGGLFSGYVQTVGLVEALHSVHTVLGGWVHLLTMTACLEILHAALGIVRASVATTAVQCIMRLLVVTVVTNGLAEKSIQHHWSFAIMVFAWTISETLRYGYYLLNATPAGPPISVIWCRYSFFIVLYPIGAFGEAMQIYTGLDALRAHYGTLAYLTAIGLLLVYPLGLFKMYTHMLQQRKKYLTAAYQMEARVQQAVAEHRRAAAQANR</sequence>
<reference evidence="16" key="1">
    <citation type="journal article" date="2018" name="Nat. Microbiol.">
        <title>Leveraging single-cell genomics to expand the fungal tree of life.</title>
        <authorList>
            <person name="Ahrendt S.R."/>
            <person name="Quandt C.A."/>
            <person name="Ciobanu D."/>
            <person name="Clum A."/>
            <person name="Salamov A."/>
            <person name="Andreopoulos B."/>
            <person name="Cheng J.F."/>
            <person name="Woyke T."/>
            <person name="Pelin A."/>
            <person name="Henrissat B."/>
            <person name="Reynolds N.K."/>
            <person name="Benny G.L."/>
            <person name="Smith M.E."/>
            <person name="James T.Y."/>
            <person name="Grigoriev I.V."/>
        </authorList>
    </citation>
    <scope>NUCLEOTIDE SEQUENCE [LARGE SCALE GENOMIC DNA]</scope>
    <source>
        <strain evidence="16">RSA 1356</strain>
    </source>
</reference>
<evidence type="ECO:0000256" key="1">
    <source>
        <dbReference type="ARBA" id="ARBA00004141"/>
    </source>
</evidence>
<organism evidence="15 16">
    <name type="scientific">Thamnocephalis sphaerospora</name>
    <dbReference type="NCBI Taxonomy" id="78915"/>
    <lineage>
        <taxon>Eukaryota</taxon>
        <taxon>Fungi</taxon>
        <taxon>Fungi incertae sedis</taxon>
        <taxon>Zoopagomycota</taxon>
        <taxon>Zoopagomycotina</taxon>
        <taxon>Zoopagomycetes</taxon>
        <taxon>Zoopagales</taxon>
        <taxon>Sigmoideomycetaceae</taxon>
        <taxon>Thamnocephalis</taxon>
    </lineage>
</organism>
<proteinExistence type="inferred from homology"/>
<comment type="similarity">
    <text evidence="3 13">Belongs to the very long-chain fatty acids dehydratase HACD family.</text>
</comment>
<dbReference type="Proteomes" id="UP000271241">
    <property type="component" value="Unassembled WGS sequence"/>
</dbReference>
<feature type="transmembrane region" description="Helical" evidence="13">
    <location>
        <begin position="60"/>
        <end position="83"/>
    </location>
</feature>
<evidence type="ECO:0000256" key="5">
    <source>
        <dbReference type="ARBA" id="ARBA00022516"/>
    </source>
</evidence>
<comment type="subcellular location">
    <subcellularLocation>
        <location evidence="13">Endoplasmic reticulum membrane</location>
        <topology evidence="13">Multi-pass membrane protein</topology>
    </subcellularLocation>
    <subcellularLocation>
        <location evidence="1">Membrane</location>
        <topology evidence="1">Multi-pass membrane protein</topology>
    </subcellularLocation>
</comment>
<dbReference type="Pfam" id="PF04387">
    <property type="entry name" value="PTPLA"/>
    <property type="match status" value="1"/>
</dbReference>
<gene>
    <name evidence="15" type="ORF">THASP1DRAFT_24947</name>
</gene>
<dbReference type="GO" id="GO:0042761">
    <property type="term" value="P:very long-chain fatty acid biosynthetic process"/>
    <property type="evidence" value="ECO:0007669"/>
    <property type="project" value="TreeGrafter"/>
</dbReference>
<comment type="pathway">
    <text evidence="2 13">Lipid metabolism; fatty acid biosynthesis.</text>
</comment>
<evidence type="ECO:0000256" key="8">
    <source>
        <dbReference type="ARBA" id="ARBA00022989"/>
    </source>
</evidence>
<dbReference type="EC" id="4.2.1.134" evidence="4 13"/>
<keyword evidence="13" id="KW-0256">Endoplasmic reticulum</keyword>
<feature type="compositionally biased region" description="Low complexity" evidence="14">
    <location>
        <begin position="1"/>
        <end position="34"/>
    </location>
</feature>
<evidence type="ECO:0000256" key="7">
    <source>
        <dbReference type="ARBA" id="ARBA00022832"/>
    </source>
</evidence>